<protein>
    <submittedName>
        <fullName evidence="2">Uncharacterized protein</fullName>
    </submittedName>
</protein>
<dbReference type="AlphaFoldDB" id="A0A3N0DNP1"/>
<feature type="transmembrane region" description="Helical" evidence="1">
    <location>
        <begin position="12"/>
        <end position="31"/>
    </location>
</feature>
<sequence>MNQRRQSSAINPIVLLTIVGLVLAAAVYWFVIRDDSKDTKGKDGAVATKTFTAPGNSFSFKYPAGFAEKTDESKGYVFIGSLGAYDLLNVKRTANKPTGIARLKVSVPKSWSKIAGTTILSQGTDRRDGIDMVTIRVQSTLNGLPLTSDLYYFSANGVTWTLECESQNQTAAINAACQQALATFKAS</sequence>
<keyword evidence="1" id="KW-0472">Membrane</keyword>
<reference evidence="2 3" key="1">
    <citation type="submission" date="2018-11" db="EMBL/GenBank/DDBJ databases">
        <authorList>
            <person name="Li F."/>
        </authorList>
    </citation>
    <scope>NUCLEOTIDE SEQUENCE [LARGE SCALE GENOMIC DNA]</scope>
    <source>
        <strain evidence="2 3">KIS18-7</strain>
    </source>
</reference>
<accession>A0A3N0DNP1</accession>
<name>A0A3N0DNP1_9ACTN</name>
<dbReference type="RefSeq" id="WP_123235415.1">
    <property type="nucleotide sequence ID" value="NZ_RJSG01000005.1"/>
</dbReference>
<keyword evidence="1" id="KW-0812">Transmembrane</keyword>
<keyword evidence="3" id="KW-1185">Reference proteome</keyword>
<dbReference type="EMBL" id="RJSG01000005">
    <property type="protein sequence ID" value="RNL77269.1"/>
    <property type="molecule type" value="Genomic_DNA"/>
</dbReference>
<keyword evidence="1" id="KW-1133">Transmembrane helix</keyword>
<evidence type="ECO:0000313" key="3">
    <source>
        <dbReference type="Proteomes" id="UP000277094"/>
    </source>
</evidence>
<gene>
    <name evidence="2" type="ORF">EFL95_17545</name>
</gene>
<comment type="caution">
    <text evidence="2">The sequence shown here is derived from an EMBL/GenBank/DDBJ whole genome shotgun (WGS) entry which is preliminary data.</text>
</comment>
<evidence type="ECO:0000313" key="2">
    <source>
        <dbReference type="EMBL" id="RNL77269.1"/>
    </source>
</evidence>
<organism evidence="2 3">
    <name type="scientific">Nocardioides marmorisolisilvae</name>
    <dbReference type="NCBI Taxonomy" id="1542737"/>
    <lineage>
        <taxon>Bacteria</taxon>
        <taxon>Bacillati</taxon>
        <taxon>Actinomycetota</taxon>
        <taxon>Actinomycetes</taxon>
        <taxon>Propionibacteriales</taxon>
        <taxon>Nocardioidaceae</taxon>
        <taxon>Nocardioides</taxon>
    </lineage>
</organism>
<dbReference type="Proteomes" id="UP000277094">
    <property type="component" value="Unassembled WGS sequence"/>
</dbReference>
<proteinExistence type="predicted"/>
<evidence type="ECO:0000256" key="1">
    <source>
        <dbReference type="SAM" id="Phobius"/>
    </source>
</evidence>